<keyword evidence="2" id="KW-1185">Reference proteome</keyword>
<dbReference type="EMBL" id="LT960614">
    <property type="protein sequence ID" value="SON55529.1"/>
    <property type="molecule type" value="Genomic_DNA"/>
</dbReference>
<dbReference type="Proteomes" id="UP000223606">
    <property type="component" value="Chromosome 1"/>
</dbReference>
<organism evidence="1 2">
    <name type="scientific">Hartmannibacter diazotrophicus</name>
    <dbReference type="NCBI Taxonomy" id="1482074"/>
    <lineage>
        <taxon>Bacteria</taxon>
        <taxon>Pseudomonadati</taxon>
        <taxon>Pseudomonadota</taxon>
        <taxon>Alphaproteobacteria</taxon>
        <taxon>Hyphomicrobiales</taxon>
        <taxon>Pleomorphomonadaceae</taxon>
        <taxon>Hartmannibacter</taxon>
    </lineage>
</organism>
<accession>A0A2C9D5U1</accession>
<dbReference type="AlphaFoldDB" id="A0A2C9D5U1"/>
<sequence length="171" mass="17683">MIEAIIDMRTDIEMLKTAFGNAMKVGTVAVVDAEQGYRIRYGEDDEGEPYLSPFLPHPESGGATSTWAPLSVGQVVGVVSPNGDPRQGVLLRGGFGGDNAAPSSDLEAHVVEAFGVRMTMKGGKLTIDGDVTINGSVAAVGASVTHNDTNIGDSHVHGGIAIGVNDTQTPH</sequence>
<dbReference type="InterPro" id="IPR037026">
    <property type="entry name" value="Vgr_OB-fold_dom_sf"/>
</dbReference>
<protein>
    <submittedName>
        <fullName evidence="1">Phage baseplate assembly protein V</fullName>
    </submittedName>
</protein>
<dbReference type="OrthoDB" id="7836531at2"/>
<evidence type="ECO:0000313" key="2">
    <source>
        <dbReference type="Proteomes" id="UP000223606"/>
    </source>
</evidence>
<dbReference type="Gene3D" id="2.40.50.230">
    <property type="entry name" value="Gp5 N-terminal domain"/>
    <property type="match status" value="1"/>
</dbReference>
<name>A0A2C9D5U1_9HYPH</name>
<dbReference type="KEGG" id="hdi:HDIA_1988"/>
<gene>
    <name evidence="1" type="ORF">HDIA_1988</name>
</gene>
<proteinExistence type="predicted"/>
<evidence type="ECO:0000313" key="1">
    <source>
        <dbReference type="EMBL" id="SON55529.1"/>
    </source>
</evidence>
<dbReference type="RefSeq" id="WP_099556030.1">
    <property type="nucleotide sequence ID" value="NZ_LT960614.1"/>
</dbReference>
<reference evidence="2" key="1">
    <citation type="submission" date="2017-09" db="EMBL/GenBank/DDBJ databases">
        <title>Genome sequence of Nannocystis excedens DSM 71.</title>
        <authorList>
            <person name="Blom J."/>
        </authorList>
    </citation>
    <scope>NUCLEOTIDE SEQUENCE [LARGE SCALE GENOMIC DNA]</scope>
    <source>
        <strain evidence="2">type strain: E19</strain>
    </source>
</reference>